<evidence type="ECO:0000256" key="1">
    <source>
        <dbReference type="ARBA" id="ARBA00044777"/>
    </source>
</evidence>
<evidence type="ECO:0000313" key="3">
    <source>
        <dbReference type="EMBL" id="GLS84148.1"/>
    </source>
</evidence>
<protein>
    <recommendedName>
        <fullName evidence="1 2">Segregation and condensation protein A</fullName>
    </recommendedName>
</protein>
<comment type="subunit">
    <text evidence="2">Component of a cohesin-like complex composed of ScpA, ScpB and the Smc homodimer, in which ScpA and ScpB bind to the head domain of Smc. The presence of the three proteins is required for the association of the complex with DNA.</text>
</comment>
<dbReference type="InterPro" id="IPR003768">
    <property type="entry name" value="ScpA"/>
</dbReference>
<dbReference type="Pfam" id="PF02616">
    <property type="entry name" value="SMC_ScpA"/>
    <property type="match status" value="1"/>
</dbReference>
<dbReference type="GO" id="GO:0051301">
    <property type="term" value="P:cell division"/>
    <property type="evidence" value="ECO:0007669"/>
    <property type="project" value="UniProtKB-KW"/>
</dbReference>
<evidence type="ECO:0000256" key="2">
    <source>
        <dbReference type="HAMAP-Rule" id="MF_01805"/>
    </source>
</evidence>
<comment type="caution">
    <text evidence="3">The sequence shown here is derived from an EMBL/GenBank/DDBJ whole genome shotgun (WGS) entry which is preliminary data.</text>
</comment>
<dbReference type="GO" id="GO:0005737">
    <property type="term" value="C:cytoplasm"/>
    <property type="evidence" value="ECO:0007669"/>
    <property type="project" value="UniProtKB-SubCell"/>
</dbReference>
<dbReference type="PANTHER" id="PTHR33969">
    <property type="entry name" value="SEGREGATION AND CONDENSATION PROTEIN A"/>
    <property type="match status" value="1"/>
</dbReference>
<keyword evidence="2" id="KW-0963">Cytoplasm</keyword>
<proteinExistence type="inferred from homology"/>
<dbReference type="GO" id="GO:0007059">
    <property type="term" value="P:chromosome segregation"/>
    <property type="evidence" value="ECO:0007669"/>
    <property type="project" value="UniProtKB-UniRule"/>
</dbReference>
<gene>
    <name evidence="2 3" type="primary">scpA</name>
    <name evidence="3" type="ORF">GCM10007894_21250</name>
</gene>
<comment type="subcellular location">
    <subcellularLocation>
        <location evidence="2">Cytoplasm</location>
    </subcellularLocation>
    <text evidence="2">Associated with two foci at the outer edges of the nucleoid region in young cells, and at four foci within both cell halves in older cells.</text>
</comment>
<dbReference type="PANTHER" id="PTHR33969:SF2">
    <property type="entry name" value="SEGREGATION AND CONDENSATION PROTEIN A"/>
    <property type="match status" value="1"/>
</dbReference>
<reference evidence="3 4" key="1">
    <citation type="journal article" date="2014" name="Int. J. Syst. Evol. Microbiol.">
        <title>Complete genome sequence of Corynebacterium casei LMG S-19264T (=DSM 44701T), isolated from a smear-ripened cheese.</title>
        <authorList>
            <consortium name="US DOE Joint Genome Institute (JGI-PGF)"/>
            <person name="Walter F."/>
            <person name="Albersmeier A."/>
            <person name="Kalinowski J."/>
            <person name="Ruckert C."/>
        </authorList>
    </citation>
    <scope>NUCLEOTIDE SEQUENCE [LARGE SCALE GENOMIC DNA]</scope>
    <source>
        <strain evidence="3 4">NBRC 112785</strain>
    </source>
</reference>
<dbReference type="Gene3D" id="6.10.250.2410">
    <property type="match status" value="1"/>
</dbReference>
<name>A0AA37TP31_9GAMM</name>
<organism evidence="3 4">
    <name type="scientific">Paraferrimonas haliotis</name>
    <dbReference type="NCBI Taxonomy" id="2013866"/>
    <lineage>
        <taxon>Bacteria</taxon>
        <taxon>Pseudomonadati</taxon>
        <taxon>Pseudomonadota</taxon>
        <taxon>Gammaproteobacteria</taxon>
        <taxon>Alteromonadales</taxon>
        <taxon>Ferrimonadaceae</taxon>
        <taxon>Paraferrimonas</taxon>
    </lineage>
</organism>
<evidence type="ECO:0000313" key="4">
    <source>
        <dbReference type="Proteomes" id="UP001157439"/>
    </source>
</evidence>
<dbReference type="Proteomes" id="UP001157439">
    <property type="component" value="Unassembled WGS sequence"/>
</dbReference>
<keyword evidence="2" id="KW-0132">Cell division</keyword>
<sequence>MDNPSQASLPFAKVDGEPLAQWPQDLFIPPEALEVILETFEGPLDLLLYLIRKQKLDILNLPIQRITEQYLDYIKLLQGIRVELAADYLVMAATLAEIKSRLLLPRPELEEDEHDPRLLLIKQLQAYEVVKQAAEDIEALPRLERDTFVAVADSQGSEALKPLAPQVEIADLVLAFSAIAKRAAQFEHHHISREKLSTREKMSQLLSHLDDGEFYRFGQLFDVKEGRAGVLVTFLALMELLKEALIELLQAKAFDNIYVRLAR</sequence>
<keyword evidence="2" id="KW-0131">Cell cycle</keyword>
<dbReference type="HAMAP" id="MF_01805">
    <property type="entry name" value="ScpA"/>
    <property type="match status" value="1"/>
</dbReference>
<dbReference type="AlphaFoldDB" id="A0AA37TP31"/>
<comment type="similarity">
    <text evidence="2">Belongs to the ScpA family.</text>
</comment>
<comment type="function">
    <text evidence="2">Participates in chromosomal partition during cell division. May act via the formation of a condensin-like complex containing Smc and ScpB that pull DNA away from mid-cell into both cell halves.</text>
</comment>
<dbReference type="EMBL" id="BSPO01000003">
    <property type="protein sequence ID" value="GLS84148.1"/>
    <property type="molecule type" value="Genomic_DNA"/>
</dbReference>
<accession>A0AA37TP31</accession>
<keyword evidence="4" id="KW-1185">Reference proteome</keyword>
<keyword evidence="2" id="KW-0159">Chromosome partition</keyword>
<dbReference type="RefSeq" id="WP_095500232.1">
    <property type="nucleotide sequence ID" value="NZ_BSPO01000003.1"/>
</dbReference>
<dbReference type="GO" id="GO:0006260">
    <property type="term" value="P:DNA replication"/>
    <property type="evidence" value="ECO:0007669"/>
    <property type="project" value="UniProtKB-UniRule"/>
</dbReference>